<keyword evidence="2" id="KW-1185">Reference proteome</keyword>
<reference evidence="1 2" key="1">
    <citation type="journal article" date="2018" name="Mol. Biol. Evol.">
        <title>Broad Genomic Sampling Reveals a Smut Pathogenic Ancestry of the Fungal Clade Ustilaginomycotina.</title>
        <authorList>
            <person name="Kijpornyongpan T."/>
            <person name="Mondo S.J."/>
            <person name="Barry K."/>
            <person name="Sandor L."/>
            <person name="Lee J."/>
            <person name="Lipzen A."/>
            <person name="Pangilinan J."/>
            <person name="LaButti K."/>
            <person name="Hainaut M."/>
            <person name="Henrissat B."/>
            <person name="Grigoriev I.V."/>
            <person name="Spatafora J.W."/>
            <person name="Aime M.C."/>
        </authorList>
    </citation>
    <scope>NUCLEOTIDE SEQUENCE [LARGE SCALE GENOMIC DNA]</scope>
    <source>
        <strain evidence="1 2">MCA 3645</strain>
    </source>
</reference>
<dbReference type="InParanoid" id="A0A317XNP9"/>
<organism evidence="1 2">
    <name type="scientific">Testicularia cyperi</name>
    <dbReference type="NCBI Taxonomy" id="1882483"/>
    <lineage>
        <taxon>Eukaryota</taxon>
        <taxon>Fungi</taxon>
        <taxon>Dikarya</taxon>
        <taxon>Basidiomycota</taxon>
        <taxon>Ustilaginomycotina</taxon>
        <taxon>Ustilaginomycetes</taxon>
        <taxon>Ustilaginales</taxon>
        <taxon>Anthracoideaceae</taxon>
        <taxon>Testicularia</taxon>
    </lineage>
</organism>
<protein>
    <submittedName>
        <fullName evidence="1">Uncharacterized protein</fullName>
    </submittedName>
</protein>
<evidence type="ECO:0000313" key="1">
    <source>
        <dbReference type="EMBL" id="PWY98910.1"/>
    </source>
</evidence>
<gene>
    <name evidence="1" type="ORF">BCV70DRAFT_201692</name>
</gene>
<proteinExistence type="predicted"/>
<accession>A0A317XNP9</accession>
<sequence length="65" mass="7207">MPLRMRAYLTIASVGSELGCLQSRTHKRPLDNNFIILRLHTCDMQKCTSGAGQVEMPPPPLLDPS</sequence>
<evidence type="ECO:0000313" key="2">
    <source>
        <dbReference type="Proteomes" id="UP000246740"/>
    </source>
</evidence>
<dbReference type="Proteomes" id="UP000246740">
    <property type="component" value="Unassembled WGS sequence"/>
</dbReference>
<dbReference type="AlphaFoldDB" id="A0A317XNP9"/>
<name>A0A317XNP9_9BASI</name>
<dbReference type="EMBL" id="KZ819197">
    <property type="protein sequence ID" value="PWY98910.1"/>
    <property type="molecule type" value="Genomic_DNA"/>
</dbReference>